<feature type="coiled-coil region" evidence="2">
    <location>
        <begin position="152"/>
        <end position="179"/>
    </location>
</feature>
<dbReference type="Gene3D" id="3.40.50.2300">
    <property type="match status" value="1"/>
</dbReference>
<dbReference type="InterPro" id="IPR001789">
    <property type="entry name" value="Sig_transdc_resp-reg_receiver"/>
</dbReference>
<evidence type="ECO:0000256" key="2">
    <source>
        <dbReference type="SAM" id="Coils"/>
    </source>
</evidence>
<protein>
    <submittedName>
        <fullName evidence="4">Response regulator</fullName>
    </submittedName>
</protein>
<dbReference type="SUPFAM" id="SSF52172">
    <property type="entry name" value="CheY-like"/>
    <property type="match status" value="1"/>
</dbReference>
<name>A0ABS8IS52_9BURK</name>
<evidence type="ECO:0000259" key="3">
    <source>
        <dbReference type="PROSITE" id="PS50110"/>
    </source>
</evidence>
<comment type="caution">
    <text evidence="4">The sequence shown here is derived from an EMBL/GenBank/DDBJ whole genome shotgun (WGS) entry which is preliminary data.</text>
</comment>
<keyword evidence="1" id="KW-0597">Phosphoprotein</keyword>
<dbReference type="EMBL" id="JAJHPV010000013">
    <property type="protein sequence ID" value="MCC6071256.1"/>
    <property type="molecule type" value="Genomic_DNA"/>
</dbReference>
<accession>A0ABS8IS52</accession>
<reference evidence="4 5" key="1">
    <citation type="submission" date="2021-11" db="EMBL/GenBank/DDBJ databases">
        <authorList>
            <person name="Huq M.A."/>
        </authorList>
    </citation>
    <scope>NUCLEOTIDE SEQUENCE [LARGE SCALE GENOMIC DNA]</scope>
    <source>
        <strain evidence="4 5">MAHUQ-52</strain>
    </source>
</reference>
<dbReference type="RefSeq" id="WP_229432175.1">
    <property type="nucleotide sequence ID" value="NZ_JAJHPV010000013.1"/>
</dbReference>
<evidence type="ECO:0000313" key="4">
    <source>
        <dbReference type="EMBL" id="MCC6071256.1"/>
    </source>
</evidence>
<dbReference type="Proteomes" id="UP001198701">
    <property type="component" value="Unassembled WGS sequence"/>
</dbReference>
<keyword evidence="2" id="KW-0175">Coiled coil</keyword>
<keyword evidence="5" id="KW-1185">Reference proteome</keyword>
<dbReference type="Pfam" id="PF00072">
    <property type="entry name" value="Response_reg"/>
    <property type="match status" value="1"/>
</dbReference>
<evidence type="ECO:0000313" key="5">
    <source>
        <dbReference type="Proteomes" id="UP001198701"/>
    </source>
</evidence>
<feature type="domain" description="Response regulatory" evidence="3">
    <location>
        <begin position="11"/>
        <end position="167"/>
    </location>
</feature>
<sequence>MSLPIYHHPSLTVLVDDSENFLRSLSFQLDPTLASVSFHDISSALAWLSRQTGTPGQAEGALSASFDTYPRKTTQCNVALDLEQIHRISFEARRFLTPSVLVVDYSMPQMNGVELCEAVRHLPCKKILFTGAADEKVAVDAFNRGLIDRYIKKSDENALDRLESEIHALQREYFSARSEPLRDLLALHSYSFVADPAVATLVRELVAEHGIVEHYLYPDPAGLLMYDTEGRAMLLVVETEAGMNAHYEIANDNAAPQSLLDALQERRVIPYFHDGDGMYMEAFANGWHKYIEPAHVCRGEQNYFWALFKLEAGVIANETYSYNDFLRTHQGPQQMR</sequence>
<feature type="modified residue" description="4-aspartylphosphate" evidence="1">
    <location>
        <position position="104"/>
    </location>
</feature>
<dbReference type="InterPro" id="IPR011006">
    <property type="entry name" value="CheY-like_superfamily"/>
</dbReference>
<evidence type="ECO:0000256" key="1">
    <source>
        <dbReference type="PROSITE-ProRule" id="PRU00169"/>
    </source>
</evidence>
<proteinExistence type="predicted"/>
<gene>
    <name evidence="4" type="ORF">LMJ30_09850</name>
</gene>
<dbReference type="PROSITE" id="PS50110">
    <property type="entry name" value="RESPONSE_REGULATORY"/>
    <property type="match status" value="1"/>
</dbReference>
<organism evidence="4 5">
    <name type="scientific">Massilia agrisoli</name>
    <dbReference type="NCBI Taxonomy" id="2892444"/>
    <lineage>
        <taxon>Bacteria</taxon>
        <taxon>Pseudomonadati</taxon>
        <taxon>Pseudomonadota</taxon>
        <taxon>Betaproteobacteria</taxon>
        <taxon>Burkholderiales</taxon>
        <taxon>Oxalobacteraceae</taxon>
        <taxon>Telluria group</taxon>
        <taxon>Massilia</taxon>
    </lineage>
</organism>